<accession>A0A820XCQ3</accession>
<sequence>IQSYFIFIMDEKYRAFDRVKLEELHRLYREQCDTMTENKNSSTTMSFTTNIIRNKTHSILEEQEEEEENSYENETNADKEQELKDEQTWKLLIQIYQNHVKQLELQKKTES</sequence>
<evidence type="ECO:0000313" key="4">
    <source>
        <dbReference type="Proteomes" id="UP000663866"/>
    </source>
</evidence>
<feature type="compositionally biased region" description="Acidic residues" evidence="1">
    <location>
        <begin position="61"/>
        <end position="71"/>
    </location>
</feature>
<evidence type="ECO:0000313" key="2">
    <source>
        <dbReference type="EMBL" id="CAF4530653.1"/>
    </source>
</evidence>
<comment type="caution">
    <text evidence="2">The sequence shown here is derived from an EMBL/GenBank/DDBJ whole genome shotgun (WGS) entry which is preliminary data.</text>
</comment>
<feature type="region of interest" description="Disordered" evidence="1">
    <location>
        <begin position="61"/>
        <end position="81"/>
    </location>
</feature>
<keyword evidence="4" id="KW-1185">Reference proteome</keyword>
<dbReference type="Proteomes" id="UP000681720">
    <property type="component" value="Unassembled WGS sequence"/>
</dbReference>
<evidence type="ECO:0000256" key="1">
    <source>
        <dbReference type="SAM" id="MobiDB-lite"/>
    </source>
</evidence>
<proteinExistence type="predicted"/>
<dbReference type="AlphaFoldDB" id="A0A820XCQ3"/>
<feature type="non-terminal residue" evidence="2">
    <location>
        <position position="1"/>
    </location>
</feature>
<gene>
    <name evidence="3" type="ORF">GIL414_LOCUS86392</name>
    <name evidence="2" type="ORF">OVN521_LOCUS42301</name>
</gene>
<protein>
    <submittedName>
        <fullName evidence="2">Uncharacterized protein</fullName>
    </submittedName>
</protein>
<organism evidence="2 4">
    <name type="scientific">Rotaria magnacalcarata</name>
    <dbReference type="NCBI Taxonomy" id="392030"/>
    <lineage>
        <taxon>Eukaryota</taxon>
        <taxon>Metazoa</taxon>
        <taxon>Spiralia</taxon>
        <taxon>Gnathifera</taxon>
        <taxon>Rotifera</taxon>
        <taxon>Eurotatoria</taxon>
        <taxon>Bdelloidea</taxon>
        <taxon>Philodinida</taxon>
        <taxon>Philodinidae</taxon>
        <taxon>Rotaria</taxon>
    </lineage>
</organism>
<reference evidence="2" key="1">
    <citation type="submission" date="2021-02" db="EMBL/GenBank/DDBJ databases">
        <authorList>
            <person name="Nowell W R."/>
        </authorList>
    </citation>
    <scope>NUCLEOTIDE SEQUENCE</scope>
</reference>
<dbReference type="EMBL" id="CAJOBG010057822">
    <property type="protein sequence ID" value="CAF4530653.1"/>
    <property type="molecule type" value="Genomic_DNA"/>
</dbReference>
<dbReference type="Proteomes" id="UP000663866">
    <property type="component" value="Unassembled WGS sequence"/>
</dbReference>
<dbReference type="EMBL" id="CAJOBJ010374716">
    <property type="protein sequence ID" value="CAF5225012.1"/>
    <property type="molecule type" value="Genomic_DNA"/>
</dbReference>
<evidence type="ECO:0000313" key="3">
    <source>
        <dbReference type="EMBL" id="CAF5225012.1"/>
    </source>
</evidence>
<name>A0A820XCQ3_9BILA</name>